<comment type="caution">
    <text evidence="1">The sequence shown here is derived from an EMBL/GenBank/DDBJ whole genome shotgun (WGS) entry which is preliminary data.</text>
</comment>
<dbReference type="Proteomes" id="UP000586305">
    <property type="component" value="Unassembled WGS sequence"/>
</dbReference>
<sequence length="46" mass="5353">MTDKAEVTKFDVEARCPHCDEDSSVYEDEYKAGYVTCQHCDEEFEV</sequence>
<dbReference type="EMBL" id="JABBPG010000002">
    <property type="protein sequence ID" value="NOU50236.1"/>
    <property type="molecule type" value="Genomic_DNA"/>
</dbReference>
<protein>
    <submittedName>
        <fullName evidence="1">Uncharacterized protein</fullName>
    </submittedName>
</protein>
<gene>
    <name evidence="1" type="ORF">HG263_06725</name>
</gene>
<dbReference type="RefSeq" id="WP_170829116.1">
    <property type="nucleotide sequence ID" value="NZ_JABBPG010000002.1"/>
</dbReference>
<dbReference type="AlphaFoldDB" id="A0A849VAD4"/>
<organism evidence="1 2">
    <name type="scientific">Pseudoalteromonas caenipelagi</name>
    <dbReference type="NCBI Taxonomy" id="2726988"/>
    <lineage>
        <taxon>Bacteria</taxon>
        <taxon>Pseudomonadati</taxon>
        <taxon>Pseudomonadota</taxon>
        <taxon>Gammaproteobacteria</taxon>
        <taxon>Alteromonadales</taxon>
        <taxon>Pseudoalteromonadaceae</taxon>
        <taxon>Pseudoalteromonas</taxon>
    </lineage>
</organism>
<dbReference type="Gene3D" id="2.20.28.160">
    <property type="match status" value="1"/>
</dbReference>
<proteinExistence type="predicted"/>
<keyword evidence="2" id="KW-1185">Reference proteome</keyword>
<evidence type="ECO:0000313" key="1">
    <source>
        <dbReference type="EMBL" id="NOU50236.1"/>
    </source>
</evidence>
<reference evidence="1 2" key="1">
    <citation type="submission" date="2020-04" db="EMBL/GenBank/DDBJ databases">
        <title>Pseudoalteromonas caenipelagi sp. nov., isolated from a tidal flat.</title>
        <authorList>
            <person name="Park S."/>
            <person name="Yoon J.-H."/>
        </authorList>
    </citation>
    <scope>NUCLEOTIDE SEQUENCE [LARGE SCALE GENOMIC DNA]</scope>
    <source>
        <strain evidence="1 2">JBTF-M23</strain>
    </source>
</reference>
<dbReference type="SUPFAM" id="SSF57783">
    <property type="entry name" value="Zinc beta-ribbon"/>
    <property type="match status" value="1"/>
</dbReference>
<evidence type="ECO:0000313" key="2">
    <source>
        <dbReference type="Proteomes" id="UP000586305"/>
    </source>
</evidence>
<name>A0A849VAD4_9GAMM</name>
<accession>A0A849VAD4</accession>